<keyword evidence="2" id="KW-0805">Transcription regulation</keyword>
<dbReference type="GO" id="GO:0000981">
    <property type="term" value="F:DNA-binding transcription factor activity, RNA polymerase II-specific"/>
    <property type="evidence" value="ECO:0007669"/>
    <property type="project" value="TreeGrafter"/>
</dbReference>
<protein>
    <recommendedName>
        <fullName evidence="6">Xylanolytic transcriptional activator regulatory domain-containing protein</fullName>
    </recommendedName>
</protein>
<keyword evidence="5" id="KW-0539">Nucleus</keyword>
<dbReference type="GO" id="GO:0000976">
    <property type="term" value="F:transcription cis-regulatory region binding"/>
    <property type="evidence" value="ECO:0007669"/>
    <property type="project" value="TreeGrafter"/>
</dbReference>
<dbReference type="SMART" id="SM00906">
    <property type="entry name" value="Fungal_trans"/>
    <property type="match status" value="1"/>
</dbReference>
<feature type="domain" description="Xylanolytic transcriptional activator regulatory" evidence="6">
    <location>
        <begin position="116"/>
        <end position="193"/>
    </location>
</feature>
<reference evidence="7" key="1">
    <citation type="submission" date="2023-06" db="EMBL/GenBank/DDBJ databases">
        <title>Genome-scale phylogeny and comparative genomics of the fungal order Sordariales.</title>
        <authorList>
            <consortium name="Lawrence Berkeley National Laboratory"/>
            <person name="Hensen N."/>
            <person name="Bonometti L."/>
            <person name="Westerberg I."/>
            <person name="Brannstrom I.O."/>
            <person name="Guillou S."/>
            <person name="Cros-Aarteil S."/>
            <person name="Calhoun S."/>
            <person name="Haridas S."/>
            <person name="Kuo A."/>
            <person name="Mondo S."/>
            <person name="Pangilinan J."/>
            <person name="Riley R."/>
            <person name="Labutti K."/>
            <person name="Andreopoulos B."/>
            <person name="Lipzen A."/>
            <person name="Chen C."/>
            <person name="Yanf M."/>
            <person name="Daum C."/>
            <person name="Ng V."/>
            <person name="Clum A."/>
            <person name="Steindorff A."/>
            <person name="Ohm R."/>
            <person name="Martin F."/>
            <person name="Silar P."/>
            <person name="Natvig D."/>
            <person name="Lalanne C."/>
            <person name="Gautier V."/>
            <person name="Ament-Velasquez S.L."/>
            <person name="Kruys A."/>
            <person name="Hutchinson M.I."/>
            <person name="Powell A.J."/>
            <person name="Barry K."/>
            <person name="Miller A.N."/>
            <person name="Grigoriev I.V."/>
            <person name="Debuchy R."/>
            <person name="Gladieux P."/>
            <person name="Thoren M.H."/>
            <person name="Johannesson H."/>
        </authorList>
    </citation>
    <scope>NUCLEOTIDE SEQUENCE</scope>
    <source>
        <strain evidence="7">SMH4607-1</strain>
    </source>
</reference>
<dbReference type="GO" id="GO:0006351">
    <property type="term" value="P:DNA-templated transcription"/>
    <property type="evidence" value="ECO:0007669"/>
    <property type="project" value="InterPro"/>
</dbReference>
<evidence type="ECO:0000313" key="8">
    <source>
        <dbReference type="Proteomes" id="UP001172102"/>
    </source>
</evidence>
<gene>
    <name evidence="7" type="ORF">B0H67DRAFT_98217</name>
</gene>
<name>A0AA39ZPK0_9PEZI</name>
<dbReference type="AlphaFoldDB" id="A0AA39ZPK0"/>
<dbReference type="GO" id="GO:0008270">
    <property type="term" value="F:zinc ion binding"/>
    <property type="evidence" value="ECO:0007669"/>
    <property type="project" value="InterPro"/>
</dbReference>
<evidence type="ECO:0000313" key="7">
    <source>
        <dbReference type="EMBL" id="KAK0701309.1"/>
    </source>
</evidence>
<dbReference type="EMBL" id="JAUKUA010000010">
    <property type="protein sequence ID" value="KAK0701309.1"/>
    <property type="molecule type" value="Genomic_DNA"/>
</dbReference>
<evidence type="ECO:0000256" key="5">
    <source>
        <dbReference type="ARBA" id="ARBA00023242"/>
    </source>
</evidence>
<evidence type="ECO:0000256" key="2">
    <source>
        <dbReference type="ARBA" id="ARBA00023015"/>
    </source>
</evidence>
<keyword evidence="3" id="KW-0238">DNA-binding</keyword>
<dbReference type="InterPro" id="IPR007219">
    <property type="entry name" value="XnlR_reg_dom"/>
</dbReference>
<evidence type="ECO:0000256" key="1">
    <source>
        <dbReference type="ARBA" id="ARBA00004123"/>
    </source>
</evidence>
<comment type="subcellular location">
    <subcellularLocation>
        <location evidence="1">Nucleus</location>
    </subcellularLocation>
</comment>
<dbReference type="Proteomes" id="UP001172102">
    <property type="component" value="Unassembled WGS sequence"/>
</dbReference>
<dbReference type="InterPro" id="IPR051089">
    <property type="entry name" value="prtT"/>
</dbReference>
<dbReference type="PANTHER" id="PTHR31845">
    <property type="entry name" value="FINGER DOMAIN PROTEIN, PUTATIVE-RELATED"/>
    <property type="match status" value="1"/>
</dbReference>
<sequence length="513" mass="57089">MPPMSLGDINVASHDFFNSIDLFYVHFHPQLPFLPGKRALLQDSLNCALLAWALFTVAARVSPDPNLNSIRVRLTWPVRRLASQSILAPRSLPAIQALLILCLWPMPYAALIDDPSWVFSGMAIQKALQLGMYRPLESLIDYAKGDHRVARSMQDTWLACLVVGQMQSTRHGIPSTIPLEHMDPQLQLSQGATVPSQMLRAAVELARKDMVISSLLSHRDGAGMPPDRPPALRALGIELEHLDAKIQQCQSPLLQRMLCSTKIRLYSFALRAEHDAPATGIGGKEDLIIYISKAYAVARHIIINSLEDQVGKWSFIDLQSFIMALFIVLHISRRHHSVCNVQQVLEMFQRASALLKSCSVIDGDHFYRVCEIINYLLAQPPAGSESSDQPVESEAMATTIQPAAGIGVAYDIIKEAKKRYRRSVWFPEEFPDLSSSAAVELETGSSSAGVGAGDWIQEDPLMQSMFAPDLNIASWLGPKRVRTRKEKPFGLSEMASDTWRQRFTPTTKQKTTL</sequence>
<organism evidence="7 8">
    <name type="scientific">Lasiosphaeris hirsuta</name>
    <dbReference type="NCBI Taxonomy" id="260670"/>
    <lineage>
        <taxon>Eukaryota</taxon>
        <taxon>Fungi</taxon>
        <taxon>Dikarya</taxon>
        <taxon>Ascomycota</taxon>
        <taxon>Pezizomycotina</taxon>
        <taxon>Sordariomycetes</taxon>
        <taxon>Sordariomycetidae</taxon>
        <taxon>Sordariales</taxon>
        <taxon>Lasiosphaeriaceae</taxon>
        <taxon>Lasiosphaeris</taxon>
    </lineage>
</organism>
<accession>A0AA39ZPK0</accession>
<evidence type="ECO:0000259" key="6">
    <source>
        <dbReference type="SMART" id="SM00906"/>
    </source>
</evidence>
<comment type="caution">
    <text evidence="7">The sequence shown here is derived from an EMBL/GenBank/DDBJ whole genome shotgun (WGS) entry which is preliminary data.</text>
</comment>
<dbReference type="Pfam" id="PF04082">
    <property type="entry name" value="Fungal_trans"/>
    <property type="match status" value="1"/>
</dbReference>
<keyword evidence="8" id="KW-1185">Reference proteome</keyword>
<dbReference type="CDD" id="cd12148">
    <property type="entry name" value="fungal_TF_MHR"/>
    <property type="match status" value="1"/>
</dbReference>
<keyword evidence="4" id="KW-0804">Transcription</keyword>
<evidence type="ECO:0000256" key="3">
    <source>
        <dbReference type="ARBA" id="ARBA00023125"/>
    </source>
</evidence>
<dbReference type="PANTHER" id="PTHR31845:SF21">
    <property type="entry name" value="REGULATORY PROTEIN LEU3"/>
    <property type="match status" value="1"/>
</dbReference>
<dbReference type="GO" id="GO:0005634">
    <property type="term" value="C:nucleus"/>
    <property type="evidence" value="ECO:0007669"/>
    <property type="project" value="UniProtKB-SubCell"/>
</dbReference>
<evidence type="ECO:0000256" key="4">
    <source>
        <dbReference type="ARBA" id="ARBA00023163"/>
    </source>
</evidence>
<proteinExistence type="predicted"/>